<evidence type="ECO:0000256" key="1">
    <source>
        <dbReference type="ARBA" id="ARBA00009080"/>
    </source>
</evidence>
<dbReference type="PANTHER" id="PTHR43580">
    <property type="entry name" value="OXIDOREDUCTASE GLYR1-RELATED"/>
    <property type="match status" value="1"/>
</dbReference>
<dbReference type="Gene3D" id="1.10.1040.10">
    <property type="entry name" value="N-(1-d-carboxylethyl)-l-norvaline Dehydrogenase, domain 2"/>
    <property type="match status" value="1"/>
</dbReference>
<dbReference type="Pfam" id="PF03446">
    <property type="entry name" value="NAD_binding_2"/>
    <property type="match status" value="1"/>
</dbReference>
<dbReference type="InterPro" id="IPR006115">
    <property type="entry name" value="6PGDH_NADP-bd"/>
</dbReference>
<dbReference type="GO" id="GO:0016491">
    <property type="term" value="F:oxidoreductase activity"/>
    <property type="evidence" value="ECO:0007669"/>
    <property type="project" value="UniProtKB-KW"/>
</dbReference>
<dbReference type="Pfam" id="PF21761">
    <property type="entry name" value="RedAm-like_C"/>
    <property type="match status" value="1"/>
</dbReference>
<evidence type="ECO:0000256" key="2">
    <source>
        <dbReference type="ARBA" id="ARBA00023002"/>
    </source>
</evidence>
<gene>
    <name evidence="5" type="ORF">SAMN05421810_109149</name>
</gene>
<evidence type="ECO:0000259" key="4">
    <source>
        <dbReference type="Pfam" id="PF21761"/>
    </source>
</evidence>
<keyword evidence="2" id="KW-0560">Oxidoreductase</keyword>
<dbReference type="InterPro" id="IPR036291">
    <property type="entry name" value="NAD(P)-bd_dom_sf"/>
</dbReference>
<dbReference type="Proteomes" id="UP000198727">
    <property type="component" value="Unassembled WGS sequence"/>
</dbReference>
<proteinExistence type="inferred from homology"/>
<dbReference type="SUPFAM" id="SSF48179">
    <property type="entry name" value="6-phosphogluconate dehydrogenase C-terminal domain-like"/>
    <property type="match status" value="1"/>
</dbReference>
<dbReference type="STRING" id="587909.SAMN05421810_109149"/>
<organism evidence="5 6">
    <name type="scientific">Amycolatopsis arida</name>
    <dbReference type="NCBI Taxonomy" id="587909"/>
    <lineage>
        <taxon>Bacteria</taxon>
        <taxon>Bacillati</taxon>
        <taxon>Actinomycetota</taxon>
        <taxon>Actinomycetes</taxon>
        <taxon>Pseudonocardiales</taxon>
        <taxon>Pseudonocardiaceae</taxon>
        <taxon>Amycolatopsis</taxon>
    </lineage>
</organism>
<keyword evidence="6" id="KW-1185">Reference proteome</keyword>
<protein>
    <submittedName>
        <fullName evidence="5">3-hydroxyisobutyrate dehydrogenase</fullName>
    </submittedName>
</protein>
<evidence type="ECO:0000259" key="3">
    <source>
        <dbReference type="Pfam" id="PF03446"/>
    </source>
</evidence>
<feature type="domain" description="6-phosphogluconate dehydrogenase NADP-binding" evidence="3">
    <location>
        <begin position="2"/>
        <end position="149"/>
    </location>
</feature>
<comment type="similarity">
    <text evidence="1">Belongs to the HIBADH-related family.</text>
</comment>
<name>A0A1I5ZFH6_9PSEU</name>
<dbReference type="AlphaFoldDB" id="A0A1I5ZFH6"/>
<dbReference type="PIRSF" id="PIRSF000103">
    <property type="entry name" value="HIBADH"/>
    <property type="match status" value="1"/>
</dbReference>
<dbReference type="InterPro" id="IPR015815">
    <property type="entry name" value="HIBADH-related"/>
</dbReference>
<evidence type="ECO:0000313" key="5">
    <source>
        <dbReference type="EMBL" id="SFQ55216.1"/>
    </source>
</evidence>
<dbReference type="EMBL" id="FOWW01000009">
    <property type="protein sequence ID" value="SFQ55216.1"/>
    <property type="molecule type" value="Genomic_DNA"/>
</dbReference>
<dbReference type="PANTHER" id="PTHR43580:SF2">
    <property type="entry name" value="CYTOKINE-LIKE NUCLEAR FACTOR N-PAC"/>
    <property type="match status" value="1"/>
</dbReference>
<accession>A0A1I5ZFH6</accession>
<dbReference type="InterPro" id="IPR051265">
    <property type="entry name" value="HIBADH-related_NP60_sf"/>
</dbReference>
<dbReference type="InterPro" id="IPR048666">
    <property type="entry name" value="RedAm-like_C"/>
</dbReference>
<feature type="domain" description="NADPH-dependent reductive aminase-like C-terminal" evidence="4">
    <location>
        <begin position="156"/>
        <end position="281"/>
    </location>
</feature>
<evidence type="ECO:0000313" key="6">
    <source>
        <dbReference type="Proteomes" id="UP000198727"/>
    </source>
</evidence>
<dbReference type="Gene3D" id="3.40.50.720">
    <property type="entry name" value="NAD(P)-binding Rossmann-like Domain"/>
    <property type="match status" value="1"/>
</dbReference>
<dbReference type="GO" id="GO:0050661">
    <property type="term" value="F:NADP binding"/>
    <property type="evidence" value="ECO:0007669"/>
    <property type="project" value="InterPro"/>
</dbReference>
<dbReference type="InterPro" id="IPR008927">
    <property type="entry name" value="6-PGluconate_DH-like_C_sf"/>
</dbReference>
<reference evidence="6" key="1">
    <citation type="submission" date="2016-10" db="EMBL/GenBank/DDBJ databases">
        <authorList>
            <person name="Varghese N."/>
            <person name="Submissions S."/>
        </authorList>
    </citation>
    <scope>NUCLEOTIDE SEQUENCE [LARGE SCALE GENOMIC DNA]</scope>
    <source>
        <strain evidence="6">CGMCC 4.5579</strain>
    </source>
</reference>
<dbReference type="SUPFAM" id="SSF51735">
    <property type="entry name" value="NAD(P)-binding Rossmann-fold domains"/>
    <property type="match status" value="1"/>
</dbReference>
<sequence>MTVIGLGPMGQAMVRTFLDHGHPTTVWNRSAGRADDVVARGAVRAPTVADALAANELVVLSLTDYQAMYDILGTAERSLGGRVIVNLSSDTPERSRTAARWLAERGARLVVGGVMVPAELVGTEQAYVFYSGPRADFATHEPVLRLVGRPDYLGEDHGLAQLFYQAQLDIFLTVLSAYLHATALVGSAGVDAARFLPYAKENVDTLSYFLDEAARAIGEGKYPGDEATVRMMGATADHILETSRDAGIDLDLPAAVKAHYDRAIAAGHGTDGWPSLFEVITRRE</sequence>
<dbReference type="InterPro" id="IPR013328">
    <property type="entry name" value="6PGD_dom2"/>
</dbReference>